<proteinExistence type="predicted"/>
<name>A0AAQ3SVW2_PASNO</name>
<gene>
    <name evidence="1" type="ORF">U9M48_011658</name>
</gene>
<accession>A0AAQ3SVW2</accession>
<evidence type="ECO:0000313" key="2">
    <source>
        <dbReference type="Proteomes" id="UP001341281"/>
    </source>
</evidence>
<protein>
    <submittedName>
        <fullName evidence="1">Uncharacterized protein</fullName>
    </submittedName>
</protein>
<dbReference type="Proteomes" id="UP001341281">
    <property type="component" value="Chromosome 03"/>
</dbReference>
<evidence type="ECO:0000313" key="1">
    <source>
        <dbReference type="EMBL" id="WVZ61848.1"/>
    </source>
</evidence>
<reference evidence="1 2" key="1">
    <citation type="submission" date="2024-02" db="EMBL/GenBank/DDBJ databases">
        <title>High-quality chromosome-scale genome assembly of Pensacola bahiagrass (Paspalum notatum Flugge var. saurae).</title>
        <authorList>
            <person name="Vega J.M."/>
            <person name="Podio M."/>
            <person name="Orjuela J."/>
            <person name="Siena L.A."/>
            <person name="Pessino S.C."/>
            <person name="Combes M.C."/>
            <person name="Mariac C."/>
            <person name="Albertini E."/>
            <person name="Pupilli F."/>
            <person name="Ortiz J.P.A."/>
            <person name="Leblanc O."/>
        </authorList>
    </citation>
    <scope>NUCLEOTIDE SEQUENCE [LARGE SCALE GENOMIC DNA]</scope>
    <source>
        <strain evidence="1">R1</strain>
        <tissue evidence="1">Leaf</tissue>
    </source>
</reference>
<sequence>MGCSLISCTSVVASVTLIRATPTQLASGVSNLQCSLFPHRDGSARARIWLEAQGNDGDSLPARA</sequence>
<organism evidence="1 2">
    <name type="scientific">Paspalum notatum var. saurae</name>
    <dbReference type="NCBI Taxonomy" id="547442"/>
    <lineage>
        <taxon>Eukaryota</taxon>
        <taxon>Viridiplantae</taxon>
        <taxon>Streptophyta</taxon>
        <taxon>Embryophyta</taxon>
        <taxon>Tracheophyta</taxon>
        <taxon>Spermatophyta</taxon>
        <taxon>Magnoliopsida</taxon>
        <taxon>Liliopsida</taxon>
        <taxon>Poales</taxon>
        <taxon>Poaceae</taxon>
        <taxon>PACMAD clade</taxon>
        <taxon>Panicoideae</taxon>
        <taxon>Andropogonodae</taxon>
        <taxon>Paspaleae</taxon>
        <taxon>Paspalinae</taxon>
        <taxon>Paspalum</taxon>
    </lineage>
</organism>
<dbReference type="AlphaFoldDB" id="A0AAQ3SVW2"/>
<keyword evidence="2" id="KW-1185">Reference proteome</keyword>
<dbReference type="EMBL" id="CP144747">
    <property type="protein sequence ID" value="WVZ61848.1"/>
    <property type="molecule type" value="Genomic_DNA"/>
</dbReference>